<dbReference type="InterPro" id="IPR033347">
    <property type="entry name" value="Di19"/>
</dbReference>
<accession>A0A833R7C2</accession>
<keyword evidence="5" id="KW-1185">Reference proteome</keyword>
<evidence type="ECO:0000313" key="5">
    <source>
        <dbReference type="Proteomes" id="UP000623129"/>
    </source>
</evidence>
<gene>
    <name evidence="4" type="ORF">FCM35_KLT19105</name>
</gene>
<comment type="similarity">
    <text evidence="1">Belongs to the Di19 family.</text>
</comment>
<name>A0A833R7C2_9POAL</name>
<dbReference type="Pfam" id="PF05605">
    <property type="entry name" value="zf-Di19"/>
    <property type="match status" value="1"/>
</dbReference>
<dbReference type="Proteomes" id="UP000623129">
    <property type="component" value="Unassembled WGS sequence"/>
</dbReference>
<dbReference type="InterPro" id="IPR008598">
    <property type="entry name" value="Di19_Zn-bd"/>
</dbReference>
<organism evidence="4 5">
    <name type="scientific">Carex littledalei</name>
    <dbReference type="NCBI Taxonomy" id="544730"/>
    <lineage>
        <taxon>Eukaryota</taxon>
        <taxon>Viridiplantae</taxon>
        <taxon>Streptophyta</taxon>
        <taxon>Embryophyta</taxon>
        <taxon>Tracheophyta</taxon>
        <taxon>Spermatophyta</taxon>
        <taxon>Magnoliopsida</taxon>
        <taxon>Liliopsida</taxon>
        <taxon>Poales</taxon>
        <taxon>Cyperaceae</taxon>
        <taxon>Cyperoideae</taxon>
        <taxon>Cariceae</taxon>
        <taxon>Carex</taxon>
        <taxon>Carex subgen. Euthyceras</taxon>
    </lineage>
</organism>
<comment type="caution">
    <text evidence="4">The sequence shown here is derived from an EMBL/GenBank/DDBJ whole genome shotgun (WGS) entry which is preliminary data.</text>
</comment>
<dbReference type="InterPro" id="IPR027935">
    <property type="entry name" value="Di19_C"/>
</dbReference>
<feature type="domain" description="Di19 zinc-binding" evidence="2">
    <location>
        <begin position="70"/>
        <end position="122"/>
    </location>
</feature>
<dbReference type="PANTHER" id="PTHR31875">
    <property type="entry name" value="PROTEIN DEHYDRATION-INDUCED 19"/>
    <property type="match status" value="1"/>
</dbReference>
<evidence type="ECO:0000313" key="4">
    <source>
        <dbReference type="EMBL" id="KAF3336519.1"/>
    </source>
</evidence>
<dbReference type="EMBL" id="SWLB01000007">
    <property type="protein sequence ID" value="KAF3336519.1"/>
    <property type="molecule type" value="Genomic_DNA"/>
</dbReference>
<dbReference type="Pfam" id="PF14571">
    <property type="entry name" value="Di19_C"/>
    <property type="match status" value="1"/>
</dbReference>
<dbReference type="OrthoDB" id="6270329at2759"/>
<evidence type="ECO:0000256" key="1">
    <source>
        <dbReference type="ARBA" id="ARBA00007109"/>
    </source>
</evidence>
<proteinExistence type="inferred from homology"/>
<protein>
    <submittedName>
        <fullName evidence="4">Protein DEHYDRATION-INDUCED 19 2-like protein</fullName>
    </submittedName>
</protein>
<dbReference type="AlphaFoldDB" id="A0A833R7C2"/>
<feature type="domain" description="Di19 C-terminal" evidence="3">
    <location>
        <begin position="135"/>
        <end position="231"/>
    </location>
</feature>
<reference evidence="4" key="1">
    <citation type="submission" date="2020-01" db="EMBL/GenBank/DDBJ databases">
        <title>Genome sequence of Kobresia littledalei, the first chromosome-level genome in the family Cyperaceae.</title>
        <authorList>
            <person name="Qu G."/>
        </authorList>
    </citation>
    <scope>NUCLEOTIDE SEQUENCE</scope>
    <source>
        <strain evidence="4">C.B.Clarke</strain>
        <tissue evidence="4">Leaf</tissue>
    </source>
</reference>
<evidence type="ECO:0000259" key="3">
    <source>
        <dbReference type="Pfam" id="PF14571"/>
    </source>
</evidence>
<evidence type="ECO:0000259" key="2">
    <source>
        <dbReference type="Pfam" id="PF05605"/>
    </source>
</evidence>
<sequence length="238" mass="26967">MDTQIGESEDLYSLEVKQLRVEFSMRVLQFMEADSWSRLTAASRRHSSRFGDVFLGFEDVDSGEDELKAEYPCPFCSDDFDLVGLCCHIDDEHPVEVKTGICPVCMERVGMDLVGHLTSQHRSFFKISFFRRKSRRGIRKDTFQSLFGGSGYANLQSSAAPDPLLSSFISNLSAINLSKDTRSEPLHETDADSESLEDTVVQRIEPSIPVEEQEERARRSKFAQGLILSTIFEEDDFL</sequence>
<dbReference type="PANTHER" id="PTHR31875:SF6">
    <property type="entry name" value="PROTEIN DEHYDRATION-INDUCED 19"/>
    <property type="match status" value="1"/>
</dbReference>